<evidence type="ECO:0000313" key="1">
    <source>
        <dbReference type="EMBL" id="QQP39895.1"/>
    </source>
</evidence>
<proteinExistence type="predicted"/>
<dbReference type="Proteomes" id="UP000595437">
    <property type="component" value="Chromosome 9"/>
</dbReference>
<organism evidence="1 2">
    <name type="scientific">Caligus rogercresseyi</name>
    <name type="common">Sea louse</name>
    <dbReference type="NCBI Taxonomy" id="217165"/>
    <lineage>
        <taxon>Eukaryota</taxon>
        <taxon>Metazoa</taxon>
        <taxon>Ecdysozoa</taxon>
        <taxon>Arthropoda</taxon>
        <taxon>Crustacea</taxon>
        <taxon>Multicrustacea</taxon>
        <taxon>Hexanauplia</taxon>
        <taxon>Copepoda</taxon>
        <taxon>Siphonostomatoida</taxon>
        <taxon>Caligidae</taxon>
        <taxon>Caligus</taxon>
    </lineage>
</organism>
<dbReference type="AlphaFoldDB" id="A0A7T8JZX6"/>
<sequence>MTILELSWLVFQQFLLPSPKLWVDESSGEIFHTIAAADANVLCGFGPEMWPDSQFLVETVRFSSFLRQKKYKLKDWYKSCVVEGFFFCNCKPFGVQLYQNTDVNPLGLF</sequence>
<reference evidence="2" key="1">
    <citation type="submission" date="2021-01" db="EMBL/GenBank/DDBJ databases">
        <title>Caligus Genome Assembly.</title>
        <authorList>
            <person name="Gallardo-Escarate C."/>
        </authorList>
    </citation>
    <scope>NUCLEOTIDE SEQUENCE [LARGE SCALE GENOMIC DNA]</scope>
</reference>
<gene>
    <name evidence="1" type="ORF">FKW44_013755</name>
</gene>
<keyword evidence="2" id="KW-1185">Reference proteome</keyword>
<evidence type="ECO:0000313" key="2">
    <source>
        <dbReference type="Proteomes" id="UP000595437"/>
    </source>
</evidence>
<accession>A0A7T8JZX6</accession>
<protein>
    <submittedName>
        <fullName evidence="1">Uncharacterized protein</fullName>
    </submittedName>
</protein>
<name>A0A7T8JZX6_CALRO</name>
<dbReference type="EMBL" id="CP045898">
    <property type="protein sequence ID" value="QQP39895.1"/>
    <property type="molecule type" value="Genomic_DNA"/>
</dbReference>